<evidence type="ECO:0000256" key="1">
    <source>
        <dbReference type="ARBA" id="ARBA00004651"/>
    </source>
</evidence>
<gene>
    <name evidence="8" type="ORF">BDI24065_00502</name>
</gene>
<evidence type="ECO:0000256" key="5">
    <source>
        <dbReference type="ARBA" id="ARBA00022989"/>
    </source>
</evidence>
<comment type="subcellular location">
    <subcellularLocation>
        <location evidence="1">Cell membrane</location>
        <topology evidence="1">Multi-pass membrane protein</topology>
    </subcellularLocation>
</comment>
<dbReference type="GO" id="GO:0015204">
    <property type="term" value="F:urea transmembrane transporter activity"/>
    <property type="evidence" value="ECO:0007669"/>
    <property type="project" value="InterPro"/>
</dbReference>
<evidence type="ECO:0000256" key="7">
    <source>
        <dbReference type="SAM" id="Phobius"/>
    </source>
</evidence>
<dbReference type="PANTHER" id="PTHR10464">
    <property type="entry name" value="UREA TRANSPORTER"/>
    <property type="match status" value="1"/>
</dbReference>
<evidence type="ECO:0000256" key="6">
    <source>
        <dbReference type="ARBA" id="ARBA00023136"/>
    </source>
</evidence>
<dbReference type="EMBL" id="CABVPN010000002">
    <property type="protein sequence ID" value="VWB14349.1"/>
    <property type="molecule type" value="Genomic_DNA"/>
</dbReference>
<evidence type="ECO:0000256" key="2">
    <source>
        <dbReference type="ARBA" id="ARBA00005914"/>
    </source>
</evidence>
<comment type="similarity">
    <text evidence="2">Belongs to the urea transporter family.</text>
</comment>
<keyword evidence="5 7" id="KW-1133">Transmembrane helix</keyword>
<keyword evidence="9" id="KW-1185">Reference proteome</keyword>
<keyword evidence="4 7" id="KW-0812">Transmembrane</keyword>
<evidence type="ECO:0000256" key="4">
    <source>
        <dbReference type="ARBA" id="ARBA00022692"/>
    </source>
</evidence>
<dbReference type="Proteomes" id="UP000494125">
    <property type="component" value="Unassembled WGS sequence"/>
</dbReference>
<reference evidence="8 9" key="1">
    <citation type="submission" date="2019-09" db="EMBL/GenBank/DDBJ databases">
        <authorList>
            <person name="Depoorter E."/>
        </authorList>
    </citation>
    <scope>NUCLEOTIDE SEQUENCE [LARGE SCALE GENOMIC DNA]</scope>
    <source>
        <strain evidence="8">LMG 24065</strain>
    </source>
</reference>
<sequence>MRSPPGIPQFGASATNPDYPEFPIPVHGIVSYARGSSCLTAAMPTARPASPTIDLHTLLRGIGQIVLQANAVSGALLLAALALTDLRLASAALVGSAAASMTAVLTGAERRDVEQGLHGFNGALAALIAVLFAPSSLAAIALVPVVSIGAALVQRAMRVPLARCRQCPYSSPCLVITALWLPFVAPQHASNATTGAPLTLPSIADALLSGIAQTTFAQGPWAGMLIVAGLAVASCRAAAFALGGAIVSTVLLVASGANGASFADGLLGFNGALAALALMSRGPRAAFAAAALAALMQWLATRAGVPAFTAPFALASWVTVLLARRFTLGEPDVVIRTPS</sequence>
<evidence type="ECO:0000313" key="9">
    <source>
        <dbReference type="Proteomes" id="UP000494125"/>
    </source>
</evidence>
<proteinExistence type="inferred from homology"/>
<name>A0A6P2HCF0_9BURK</name>
<dbReference type="Pfam" id="PF03253">
    <property type="entry name" value="UT"/>
    <property type="match status" value="1"/>
</dbReference>
<dbReference type="InterPro" id="IPR004937">
    <property type="entry name" value="Urea_transporter"/>
</dbReference>
<keyword evidence="3" id="KW-1003">Cell membrane</keyword>
<dbReference type="PANTHER" id="PTHR10464:SF4">
    <property type="entry name" value="UREA TRANSPORTER"/>
    <property type="match status" value="1"/>
</dbReference>
<feature type="transmembrane region" description="Helical" evidence="7">
    <location>
        <begin position="221"/>
        <end position="254"/>
    </location>
</feature>
<evidence type="ECO:0000313" key="8">
    <source>
        <dbReference type="EMBL" id="VWB14349.1"/>
    </source>
</evidence>
<feature type="transmembrane region" description="Helical" evidence="7">
    <location>
        <begin position="120"/>
        <end position="153"/>
    </location>
</feature>
<organism evidence="8 9">
    <name type="scientific">Burkholderia diffusa</name>
    <dbReference type="NCBI Taxonomy" id="488732"/>
    <lineage>
        <taxon>Bacteria</taxon>
        <taxon>Pseudomonadati</taxon>
        <taxon>Pseudomonadota</taxon>
        <taxon>Betaproteobacteria</taxon>
        <taxon>Burkholderiales</taxon>
        <taxon>Burkholderiaceae</taxon>
        <taxon>Burkholderia</taxon>
        <taxon>Burkholderia cepacia complex</taxon>
    </lineage>
</organism>
<accession>A0A6P2HCF0</accession>
<keyword evidence="6 7" id="KW-0472">Membrane</keyword>
<dbReference type="InterPro" id="IPR029020">
    <property type="entry name" value="Ammonium/urea_transptr"/>
</dbReference>
<dbReference type="Gene3D" id="1.10.3430.10">
    <property type="entry name" value="Ammonium transporter AmtB like domains"/>
    <property type="match status" value="1"/>
</dbReference>
<feature type="transmembrane region" description="Helical" evidence="7">
    <location>
        <begin position="88"/>
        <end position="108"/>
    </location>
</feature>
<feature type="transmembrane region" description="Helical" evidence="7">
    <location>
        <begin position="61"/>
        <end position="81"/>
    </location>
</feature>
<dbReference type="AlphaFoldDB" id="A0A6P2HCF0"/>
<feature type="transmembrane region" description="Helical" evidence="7">
    <location>
        <begin position="307"/>
        <end position="326"/>
    </location>
</feature>
<dbReference type="GO" id="GO:0005886">
    <property type="term" value="C:plasma membrane"/>
    <property type="evidence" value="ECO:0007669"/>
    <property type="project" value="UniProtKB-SubCell"/>
</dbReference>
<evidence type="ECO:0000256" key="3">
    <source>
        <dbReference type="ARBA" id="ARBA00022475"/>
    </source>
</evidence>
<protein>
    <submittedName>
        <fullName evidence="8">Urea transporter</fullName>
    </submittedName>
</protein>